<dbReference type="PANTHER" id="PTHR18359">
    <property type="entry name" value="WD-REPEAT PROTEIN-RELATED"/>
    <property type="match status" value="1"/>
</dbReference>
<evidence type="ECO:0000256" key="1">
    <source>
        <dbReference type="ARBA" id="ARBA00004604"/>
    </source>
</evidence>
<feature type="compositionally biased region" description="Basic and acidic residues" evidence="12">
    <location>
        <begin position="113"/>
        <end position="126"/>
    </location>
</feature>
<evidence type="ECO:0000256" key="3">
    <source>
        <dbReference type="ARBA" id="ARBA00022553"/>
    </source>
</evidence>
<evidence type="ECO:0000256" key="9">
    <source>
        <dbReference type="ARBA" id="ARBA00074442"/>
    </source>
</evidence>
<feature type="region of interest" description="Disordered" evidence="12">
    <location>
        <begin position="108"/>
        <end position="155"/>
    </location>
</feature>
<feature type="compositionally biased region" description="Basic residues" evidence="12">
    <location>
        <begin position="8"/>
        <end position="34"/>
    </location>
</feature>
<proteinExistence type="inferred from homology"/>
<keyword evidence="13" id="KW-1185">Reference proteome</keyword>
<evidence type="ECO:0000256" key="12">
    <source>
        <dbReference type="SAM" id="MobiDB-lite"/>
    </source>
</evidence>
<keyword evidence="4 11" id="KW-0853">WD repeat</keyword>
<reference evidence="14" key="1">
    <citation type="submission" date="2025-08" db="UniProtKB">
        <authorList>
            <consortium name="RefSeq"/>
        </authorList>
    </citation>
    <scope>IDENTIFICATION</scope>
    <source>
        <tissue evidence="14">Spleen</tissue>
    </source>
</reference>
<dbReference type="GO" id="GO:0006364">
    <property type="term" value="P:rRNA processing"/>
    <property type="evidence" value="ECO:0007669"/>
    <property type="project" value="UniProtKB-KW"/>
</dbReference>
<gene>
    <name evidence="14" type="primary">UTP18</name>
</gene>
<evidence type="ECO:0000256" key="11">
    <source>
        <dbReference type="PROSITE-ProRule" id="PRU00221"/>
    </source>
</evidence>
<dbReference type="FunCoup" id="A0A6P5JAT2">
    <property type="interactions" value="3715"/>
</dbReference>
<keyword evidence="6" id="KW-0539">Nucleus</keyword>
<feature type="region of interest" description="Disordered" evidence="12">
    <location>
        <begin position="1"/>
        <end position="81"/>
    </location>
</feature>
<dbReference type="SUPFAM" id="SSF50978">
    <property type="entry name" value="WD40 repeat-like"/>
    <property type="match status" value="1"/>
</dbReference>
<name>A0A6P5JAT2_PHACI</name>
<dbReference type="FunFam" id="2.130.10.10:FF:000121">
    <property type="entry name" value="U3 small nucleolar RNA-associated protein 18 homolog"/>
    <property type="match status" value="1"/>
</dbReference>
<accession>A0A6P5JAT2</accession>
<evidence type="ECO:0000256" key="5">
    <source>
        <dbReference type="ARBA" id="ARBA00022737"/>
    </source>
</evidence>
<dbReference type="InterPro" id="IPR045161">
    <property type="entry name" value="Utp18"/>
</dbReference>
<comment type="subcellular location">
    <subcellularLocation>
        <location evidence="1">Nucleus</location>
        <location evidence="1">Nucleolus</location>
    </subcellularLocation>
</comment>
<dbReference type="GeneID" id="110198370"/>
<dbReference type="AlphaFoldDB" id="A0A6P5JAT2"/>
<dbReference type="InterPro" id="IPR015943">
    <property type="entry name" value="WD40/YVTN_repeat-like_dom_sf"/>
</dbReference>
<dbReference type="GO" id="GO:0031965">
    <property type="term" value="C:nuclear membrane"/>
    <property type="evidence" value="ECO:0007669"/>
    <property type="project" value="Ensembl"/>
</dbReference>
<dbReference type="PANTHER" id="PTHR18359:SF0">
    <property type="entry name" value="U3 SMALL NUCLEOLAR RNA-ASSOCIATED PROTEIN 18 HOMOLOG"/>
    <property type="match status" value="1"/>
</dbReference>
<dbReference type="Proteomes" id="UP000515140">
    <property type="component" value="Unplaced"/>
</dbReference>
<dbReference type="KEGG" id="pcw:110198370"/>
<dbReference type="SMART" id="SM00320">
    <property type="entry name" value="WD40"/>
    <property type="match status" value="4"/>
</dbReference>
<evidence type="ECO:0000256" key="7">
    <source>
        <dbReference type="ARBA" id="ARBA00025767"/>
    </source>
</evidence>
<feature type="region of interest" description="Disordered" evidence="12">
    <location>
        <begin position="191"/>
        <end position="219"/>
    </location>
</feature>
<feature type="repeat" description="WD" evidence="11">
    <location>
        <begin position="393"/>
        <end position="423"/>
    </location>
</feature>
<evidence type="ECO:0000313" key="13">
    <source>
        <dbReference type="Proteomes" id="UP000515140"/>
    </source>
</evidence>
<evidence type="ECO:0000256" key="10">
    <source>
        <dbReference type="ARBA" id="ARBA00075773"/>
    </source>
</evidence>
<dbReference type="InterPro" id="IPR001680">
    <property type="entry name" value="WD40_rpt"/>
</dbReference>
<dbReference type="GO" id="GO:0034388">
    <property type="term" value="C:Pwp2p-containing subcomplex of 90S preribosome"/>
    <property type="evidence" value="ECO:0007669"/>
    <property type="project" value="TreeGrafter"/>
</dbReference>
<sequence>MPPDRSVVSKRGRGWNRGGSLRRGRGGGRGRGRGRSREVAKSAHSVRKKIFPRPDGGPGPSSSVDEQERLQQLHRLALGADKPEVERCLEELVFGDDAVDEEDLLLGRLRGPRVSEPHRGSIHEDSSDSEVENEARNDIPSKKKPAWVDTEDEDEEEIDMTHRFRKNMIKNAGEKKLPKDKLQRRLKEEFQHAMGGTPAWAEMSGKKMHSEDESDEDEDDLLKRTGNFISTSASLPRGILQMKSCLNANAERPSSAKISSVQFHPSAQVIMVAGLDNAVSLFQVDGETNPKIQSIYLEQFPVYRARFSANGEEVLATSNLSKILYVYDMMGGNVIPVHQVRGLKEKFVRNFEVSPDGSFLLLNGSSGYFHLLSMKTKELIGSVKINGKASASAFSSDSTKIYASSVDGEVYIWDVNTRKCLNKFTDEGCLRGLSIAVSRNGQYVACGSSSGVVNIYNQDTCLRETNPKPIKAIMNLVTGVTSMAFNPTTEILAIASNEVNEASRLVHLPSCTVFLNYPMNRIKQIFLAQTLDFSPRSGYFALGNNKGKALLYRLHHYSDF</sequence>
<dbReference type="PROSITE" id="PS00678">
    <property type="entry name" value="WD_REPEATS_1"/>
    <property type="match status" value="1"/>
</dbReference>
<dbReference type="InterPro" id="IPR019775">
    <property type="entry name" value="WD40_repeat_CS"/>
</dbReference>
<keyword evidence="3" id="KW-0597">Phosphoprotein</keyword>
<keyword evidence="2" id="KW-0698">rRNA processing</keyword>
<evidence type="ECO:0000256" key="6">
    <source>
        <dbReference type="ARBA" id="ARBA00023242"/>
    </source>
</evidence>
<dbReference type="GO" id="GO:0042274">
    <property type="term" value="P:ribosomal small subunit biogenesis"/>
    <property type="evidence" value="ECO:0007669"/>
    <property type="project" value="Ensembl"/>
</dbReference>
<dbReference type="InterPro" id="IPR036322">
    <property type="entry name" value="WD40_repeat_dom_sf"/>
</dbReference>
<dbReference type="RefSeq" id="XP_020828244.1">
    <property type="nucleotide sequence ID" value="XM_020972585.1"/>
</dbReference>
<evidence type="ECO:0000256" key="2">
    <source>
        <dbReference type="ARBA" id="ARBA00022552"/>
    </source>
</evidence>
<dbReference type="Gene3D" id="2.130.10.10">
    <property type="entry name" value="YVTN repeat-like/Quinoprotein amine dehydrogenase"/>
    <property type="match status" value="1"/>
</dbReference>
<dbReference type="PROSITE" id="PS50082">
    <property type="entry name" value="WD_REPEATS_2"/>
    <property type="match status" value="1"/>
</dbReference>
<comment type="similarity">
    <text evidence="7">Belongs to the WD repeat UTP18 family.</text>
</comment>
<dbReference type="InParanoid" id="A0A6P5JAT2"/>
<evidence type="ECO:0000313" key="14">
    <source>
        <dbReference type="RefSeq" id="XP_020828244.1"/>
    </source>
</evidence>
<dbReference type="GO" id="GO:0032040">
    <property type="term" value="C:small-subunit processome"/>
    <property type="evidence" value="ECO:0007669"/>
    <property type="project" value="Ensembl"/>
</dbReference>
<dbReference type="GO" id="GO:0005654">
    <property type="term" value="C:nucleoplasm"/>
    <property type="evidence" value="ECO:0007669"/>
    <property type="project" value="Ensembl"/>
</dbReference>
<organism evidence="13 14">
    <name type="scientific">Phascolarctos cinereus</name>
    <name type="common">Koala</name>
    <dbReference type="NCBI Taxonomy" id="38626"/>
    <lineage>
        <taxon>Eukaryota</taxon>
        <taxon>Metazoa</taxon>
        <taxon>Chordata</taxon>
        <taxon>Craniata</taxon>
        <taxon>Vertebrata</taxon>
        <taxon>Euteleostomi</taxon>
        <taxon>Mammalia</taxon>
        <taxon>Metatheria</taxon>
        <taxon>Diprotodontia</taxon>
        <taxon>Phascolarctidae</taxon>
        <taxon>Phascolarctos</taxon>
    </lineage>
</organism>
<protein>
    <recommendedName>
        <fullName evidence="9">U3 small nucleolar RNA-associated protein 18 homolog</fullName>
    </recommendedName>
    <alternativeName>
        <fullName evidence="10">WD repeat-containing protein 50</fullName>
    </alternativeName>
</protein>
<dbReference type="Pfam" id="PF00400">
    <property type="entry name" value="WD40"/>
    <property type="match status" value="1"/>
</dbReference>
<comment type="function">
    <text evidence="8">Part of the small subunit (SSU) processome, first precursor of the small eukaryotic ribosomal subunit. During the assembly of the SSU processome in the nucleolus, many ribosome biogenesis factors, an RNA chaperone and ribosomal proteins associate with the nascent pre-rRNA and work in concert to generate RNA folding, modifications, rearrangements and cleavage as well as targeted degradation of pre-ribosomal RNA by the RNA exosome. Involved in nucleolar processing of pre-18S ribosomal RNA.</text>
</comment>
<evidence type="ECO:0000256" key="4">
    <source>
        <dbReference type="ARBA" id="ARBA00022574"/>
    </source>
</evidence>
<evidence type="ECO:0000256" key="8">
    <source>
        <dbReference type="ARBA" id="ARBA00058527"/>
    </source>
</evidence>
<keyword evidence="5" id="KW-0677">Repeat</keyword>
<dbReference type="CTD" id="51096"/>